<evidence type="ECO:0000313" key="2">
    <source>
        <dbReference type="EMBL" id="MCI36681.1"/>
    </source>
</evidence>
<sequence length="84" mass="9134">AGLGVAQPSSSHTAPAATSSAAPSFWDPLFNPMEFIERELNMVGDMSRFAAASTEELRKKSLGHELKGLLLNYLLSSRQEQEVL</sequence>
<keyword evidence="3" id="KW-1185">Reference proteome</keyword>
<feature type="non-terminal residue" evidence="2">
    <location>
        <position position="1"/>
    </location>
</feature>
<feature type="compositionally biased region" description="Low complexity" evidence="1">
    <location>
        <begin position="1"/>
        <end position="24"/>
    </location>
</feature>
<evidence type="ECO:0000256" key="1">
    <source>
        <dbReference type="SAM" id="MobiDB-lite"/>
    </source>
</evidence>
<feature type="region of interest" description="Disordered" evidence="1">
    <location>
        <begin position="1"/>
        <end position="25"/>
    </location>
</feature>
<dbReference type="EMBL" id="LXQA010236314">
    <property type="protein sequence ID" value="MCI36681.1"/>
    <property type="molecule type" value="Genomic_DNA"/>
</dbReference>
<comment type="caution">
    <text evidence="2">The sequence shown here is derived from an EMBL/GenBank/DDBJ whole genome shotgun (WGS) entry which is preliminary data.</text>
</comment>
<protein>
    <submittedName>
        <fullName evidence="2">Uncharacterized protein</fullName>
    </submittedName>
</protein>
<dbReference type="Proteomes" id="UP000265520">
    <property type="component" value="Unassembled WGS sequence"/>
</dbReference>
<dbReference type="AlphaFoldDB" id="A0A392RJC7"/>
<proteinExistence type="predicted"/>
<reference evidence="2 3" key="1">
    <citation type="journal article" date="2018" name="Front. Plant Sci.">
        <title>Red Clover (Trifolium pratense) and Zigzag Clover (T. medium) - A Picture of Genomic Similarities and Differences.</title>
        <authorList>
            <person name="Dluhosova J."/>
            <person name="Istvanek J."/>
            <person name="Nedelnik J."/>
            <person name="Repkova J."/>
        </authorList>
    </citation>
    <scope>NUCLEOTIDE SEQUENCE [LARGE SCALE GENOMIC DNA]</scope>
    <source>
        <strain evidence="3">cv. 10/8</strain>
        <tissue evidence="2">Leaf</tissue>
    </source>
</reference>
<organism evidence="2 3">
    <name type="scientific">Trifolium medium</name>
    <dbReference type="NCBI Taxonomy" id="97028"/>
    <lineage>
        <taxon>Eukaryota</taxon>
        <taxon>Viridiplantae</taxon>
        <taxon>Streptophyta</taxon>
        <taxon>Embryophyta</taxon>
        <taxon>Tracheophyta</taxon>
        <taxon>Spermatophyta</taxon>
        <taxon>Magnoliopsida</taxon>
        <taxon>eudicotyledons</taxon>
        <taxon>Gunneridae</taxon>
        <taxon>Pentapetalae</taxon>
        <taxon>rosids</taxon>
        <taxon>fabids</taxon>
        <taxon>Fabales</taxon>
        <taxon>Fabaceae</taxon>
        <taxon>Papilionoideae</taxon>
        <taxon>50 kb inversion clade</taxon>
        <taxon>NPAAA clade</taxon>
        <taxon>Hologalegina</taxon>
        <taxon>IRL clade</taxon>
        <taxon>Trifolieae</taxon>
        <taxon>Trifolium</taxon>
    </lineage>
</organism>
<evidence type="ECO:0000313" key="3">
    <source>
        <dbReference type="Proteomes" id="UP000265520"/>
    </source>
</evidence>
<name>A0A392RJC7_9FABA</name>
<accession>A0A392RJC7</accession>